<feature type="transmembrane region" description="Helical" evidence="1">
    <location>
        <begin position="93"/>
        <end position="114"/>
    </location>
</feature>
<feature type="transmembrane region" description="Helical" evidence="1">
    <location>
        <begin position="255"/>
        <end position="288"/>
    </location>
</feature>
<keyword evidence="1" id="KW-0472">Membrane</keyword>
<name>A0ABP1RAN9_9HEXA</name>
<protein>
    <recommendedName>
        <fullName evidence="4">Gustatory receptor</fullName>
    </recommendedName>
</protein>
<proteinExistence type="predicted"/>
<evidence type="ECO:0000313" key="2">
    <source>
        <dbReference type="EMBL" id="CAL8121192.1"/>
    </source>
</evidence>
<accession>A0ABP1RAN9</accession>
<organism evidence="2 3">
    <name type="scientific">Orchesella dallaii</name>
    <dbReference type="NCBI Taxonomy" id="48710"/>
    <lineage>
        <taxon>Eukaryota</taxon>
        <taxon>Metazoa</taxon>
        <taxon>Ecdysozoa</taxon>
        <taxon>Arthropoda</taxon>
        <taxon>Hexapoda</taxon>
        <taxon>Collembola</taxon>
        <taxon>Entomobryomorpha</taxon>
        <taxon>Entomobryoidea</taxon>
        <taxon>Orchesellidae</taxon>
        <taxon>Orchesellinae</taxon>
        <taxon>Orchesella</taxon>
    </lineage>
</organism>
<evidence type="ECO:0000313" key="3">
    <source>
        <dbReference type="Proteomes" id="UP001642540"/>
    </source>
</evidence>
<sequence length="400" mass="45721">MITHSLPPSMAMLTLLQQDAIRVLQLGYAYLYRHPVHWNLKQSKIELNVKSKIRPVAFKFMLILIAMLTFAYFYVPFTYLLGCKRQGFNIYYIALYLSAGTVSAGILYLIWVVVNHTSVLESINKFLDLKQQLSSEFQNVEDTIRWDYGLIPGAIFICMAPVFLILLLQILEFDAFYFLFEGVLPSALYRSIKTICASFAARVVLMTGLLELGRTTGIAGISAYVYANAVLVCMKELSRNRFCFKNKLKYYRQSLLIWALGRDAVSYIMGVAIPAVFYGTVFVWWLVIKGYQNLPLFMYIFVILSAVIFVLGYISAMDIFVKIANYSIAAKRKCCLNVLMFYVLSTTISRRKLRIVTLQCAKAIRPIKVPYGGFLEIDKEFACEMAYSMLVWVLNSVLLI</sequence>
<evidence type="ECO:0000256" key="1">
    <source>
        <dbReference type="SAM" id="Phobius"/>
    </source>
</evidence>
<dbReference type="EMBL" id="CAXLJM020000065">
    <property type="protein sequence ID" value="CAL8121192.1"/>
    <property type="molecule type" value="Genomic_DNA"/>
</dbReference>
<comment type="caution">
    <text evidence="2">The sequence shown here is derived from an EMBL/GenBank/DDBJ whole genome shotgun (WGS) entry which is preliminary data.</text>
</comment>
<dbReference type="Proteomes" id="UP001642540">
    <property type="component" value="Unassembled WGS sequence"/>
</dbReference>
<reference evidence="2 3" key="1">
    <citation type="submission" date="2024-08" db="EMBL/GenBank/DDBJ databases">
        <authorList>
            <person name="Cucini C."/>
            <person name="Frati F."/>
        </authorList>
    </citation>
    <scope>NUCLEOTIDE SEQUENCE [LARGE SCALE GENOMIC DNA]</scope>
</reference>
<keyword evidence="1" id="KW-1133">Transmembrane helix</keyword>
<gene>
    <name evidence="2" type="ORF">ODALV1_LOCUS19263</name>
</gene>
<feature type="transmembrane region" description="Helical" evidence="1">
    <location>
        <begin position="216"/>
        <end position="234"/>
    </location>
</feature>
<feature type="transmembrane region" description="Helical" evidence="1">
    <location>
        <begin position="294"/>
        <end position="314"/>
    </location>
</feature>
<feature type="transmembrane region" description="Helical" evidence="1">
    <location>
        <begin position="154"/>
        <end position="180"/>
    </location>
</feature>
<keyword evidence="3" id="KW-1185">Reference proteome</keyword>
<keyword evidence="1" id="KW-0812">Transmembrane</keyword>
<feature type="transmembrane region" description="Helical" evidence="1">
    <location>
        <begin position="60"/>
        <end position="81"/>
    </location>
</feature>
<evidence type="ECO:0008006" key="4">
    <source>
        <dbReference type="Google" id="ProtNLM"/>
    </source>
</evidence>